<keyword evidence="9" id="KW-1185">Reference proteome</keyword>
<organism evidence="8 9">
    <name type="scientific">Colletotrichum incanum</name>
    <name type="common">Soybean anthracnose fungus</name>
    <dbReference type="NCBI Taxonomy" id="1573173"/>
    <lineage>
        <taxon>Eukaryota</taxon>
        <taxon>Fungi</taxon>
        <taxon>Dikarya</taxon>
        <taxon>Ascomycota</taxon>
        <taxon>Pezizomycotina</taxon>
        <taxon>Sordariomycetes</taxon>
        <taxon>Hypocreomycetidae</taxon>
        <taxon>Glomerellales</taxon>
        <taxon>Glomerellaceae</taxon>
        <taxon>Colletotrichum</taxon>
        <taxon>Colletotrichum spaethianum species complex</taxon>
    </lineage>
</organism>
<name>A0A162PJH8_COLIC</name>
<sequence>MFMLYGPQAPTALTNGPPFIEQEVEVTADFLTKLRKERVRSIEPRQSAKDHWKTIAMAAHEATLFRKCDSS</sequence>
<keyword evidence="3" id="KW-0285">Flavoprotein</keyword>
<comment type="similarity">
    <text evidence="2">Belongs to the FAD-binding monooxygenase family.</text>
</comment>
<evidence type="ECO:0000313" key="9">
    <source>
        <dbReference type="Proteomes" id="UP000076584"/>
    </source>
</evidence>
<proteinExistence type="inferred from homology"/>
<evidence type="ECO:0000256" key="6">
    <source>
        <dbReference type="ARBA" id="ARBA00023002"/>
    </source>
</evidence>
<dbReference type="InterPro" id="IPR036188">
    <property type="entry name" value="FAD/NAD-bd_sf"/>
</dbReference>
<evidence type="ECO:0000256" key="7">
    <source>
        <dbReference type="ARBA" id="ARBA00023033"/>
    </source>
</evidence>
<accession>A0A162PJH8</accession>
<evidence type="ECO:0000256" key="3">
    <source>
        <dbReference type="ARBA" id="ARBA00022630"/>
    </source>
</evidence>
<dbReference type="GO" id="GO:0004497">
    <property type="term" value="F:monooxygenase activity"/>
    <property type="evidence" value="ECO:0007669"/>
    <property type="project" value="UniProtKB-KW"/>
</dbReference>
<dbReference type="InterPro" id="IPR050775">
    <property type="entry name" value="FAD-binding_Monooxygenases"/>
</dbReference>
<protein>
    <submittedName>
        <fullName evidence="8">Cyclopentanone-monooxygenase</fullName>
    </submittedName>
</protein>
<keyword evidence="7 8" id="KW-0503">Monooxygenase</keyword>
<evidence type="ECO:0000256" key="5">
    <source>
        <dbReference type="ARBA" id="ARBA00022857"/>
    </source>
</evidence>
<keyword evidence="5" id="KW-0521">NADP</keyword>
<keyword evidence="4" id="KW-0274">FAD</keyword>
<reference evidence="8 9" key="1">
    <citation type="submission" date="2015-06" db="EMBL/GenBank/DDBJ databases">
        <title>Survival trade-offs in plant roots during colonization by closely related pathogenic and mutualistic fungi.</title>
        <authorList>
            <person name="Hacquard S."/>
            <person name="Kracher B."/>
            <person name="Hiruma K."/>
            <person name="Weinman A."/>
            <person name="Muench P."/>
            <person name="Garrido Oter R."/>
            <person name="Ver Loren van Themaat E."/>
            <person name="Dallerey J.-F."/>
            <person name="Damm U."/>
            <person name="Henrissat B."/>
            <person name="Lespinet O."/>
            <person name="Thon M."/>
            <person name="Kemen E."/>
            <person name="McHardy A.C."/>
            <person name="Schulze-Lefert P."/>
            <person name="O'Connell R.J."/>
        </authorList>
    </citation>
    <scope>NUCLEOTIDE SEQUENCE [LARGE SCALE GENOMIC DNA]</scope>
    <source>
        <strain evidence="8 9">MAFF 238704</strain>
    </source>
</reference>
<gene>
    <name evidence="8" type="ORF">CI238_12781</name>
</gene>
<evidence type="ECO:0000313" key="8">
    <source>
        <dbReference type="EMBL" id="KZL87219.1"/>
    </source>
</evidence>
<evidence type="ECO:0000256" key="4">
    <source>
        <dbReference type="ARBA" id="ARBA00022827"/>
    </source>
</evidence>
<evidence type="ECO:0000256" key="1">
    <source>
        <dbReference type="ARBA" id="ARBA00001974"/>
    </source>
</evidence>
<dbReference type="EMBL" id="LFIW01000322">
    <property type="protein sequence ID" value="KZL87219.1"/>
    <property type="molecule type" value="Genomic_DNA"/>
</dbReference>
<dbReference type="Gene3D" id="3.50.50.60">
    <property type="entry name" value="FAD/NAD(P)-binding domain"/>
    <property type="match status" value="1"/>
</dbReference>
<dbReference type="AlphaFoldDB" id="A0A162PJH8"/>
<dbReference type="PANTHER" id="PTHR43098:SF3">
    <property type="entry name" value="L-ORNITHINE N(5)-MONOOXYGENASE-RELATED"/>
    <property type="match status" value="1"/>
</dbReference>
<dbReference type="PANTHER" id="PTHR43098">
    <property type="entry name" value="L-ORNITHINE N(5)-MONOOXYGENASE-RELATED"/>
    <property type="match status" value="1"/>
</dbReference>
<comment type="caution">
    <text evidence="8">The sequence shown here is derived from an EMBL/GenBank/DDBJ whole genome shotgun (WGS) entry which is preliminary data.</text>
</comment>
<keyword evidence="6" id="KW-0560">Oxidoreductase</keyword>
<dbReference type="Proteomes" id="UP000076584">
    <property type="component" value="Unassembled WGS sequence"/>
</dbReference>
<evidence type="ECO:0000256" key="2">
    <source>
        <dbReference type="ARBA" id="ARBA00010139"/>
    </source>
</evidence>
<comment type="cofactor">
    <cofactor evidence="1">
        <name>FAD</name>
        <dbReference type="ChEBI" id="CHEBI:57692"/>
    </cofactor>
</comment>